<dbReference type="EMBL" id="CP053452">
    <property type="protein sequence ID" value="QJW96549.1"/>
    <property type="molecule type" value="Genomic_DNA"/>
</dbReference>
<dbReference type="AlphaFoldDB" id="A0A6M5YRI2"/>
<name>A0A6M5YRI2_9BACT</name>
<reference evidence="3" key="1">
    <citation type="submission" date="2020-05" db="EMBL/GenBank/DDBJ databases">
        <title>Frigoriglobus tundricola gen. nov., sp. nov., a psychrotolerant cellulolytic planctomycete of the family Gemmataceae with two divergent copies of 16S rRNA gene.</title>
        <authorList>
            <person name="Kulichevskaya I.S."/>
            <person name="Ivanova A.A."/>
            <person name="Naumoff D.G."/>
            <person name="Beletsky A.V."/>
            <person name="Rijpstra W.I.C."/>
            <person name="Sinninghe Damste J.S."/>
            <person name="Mardanov A.V."/>
            <person name="Ravin N.V."/>
            <person name="Dedysh S.N."/>
        </authorList>
    </citation>
    <scope>NUCLEOTIDE SEQUENCE [LARGE SCALE GENOMIC DNA]</scope>
    <source>
        <strain evidence="3">PL17</strain>
    </source>
</reference>
<gene>
    <name evidence="2" type="ORF">FTUN_4106</name>
</gene>
<evidence type="ECO:0000313" key="3">
    <source>
        <dbReference type="Proteomes" id="UP000503447"/>
    </source>
</evidence>
<feature type="chain" id="PRO_5026974928" evidence="1">
    <location>
        <begin position="28"/>
        <end position="230"/>
    </location>
</feature>
<sequence length="230" mass="24078">MQPRLLRLCAAALAVVGFVALSPRASADTISLTFDGGGNGQNNGGPFNWTQTTPPNTAVTTYCIDTQDYVRSGTFTIDTNIAAAPSIAHSTTANVVAKIDTLFDHYYSSSFQNATTEAAFQQALWNLIYGGPLDTSTTAGKEAQNLLNGKMYNGQAYNGVEHDLANASLVALVDVSGTPLGSKNRNQDQIMVVPNGVKGVPAPPAAMLAGIGVLALVGRSRWTRRTAATA</sequence>
<keyword evidence="1" id="KW-0732">Signal</keyword>
<dbReference type="KEGG" id="ftj:FTUN_4106"/>
<organism evidence="2 3">
    <name type="scientific">Frigoriglobus tundricola</name>
    <dbReference type="NCBI Taxonomy" id="2774151"/>
    <lineage>
        <taxon>Bacteria</taxon>
        <taxon>Pseudomonadati</taxon>
        <taxon>Planctomycetota</taxon>
        <taxon>Planctomycetia</taxon>
        <taxon>Gemmatales</taxon>
        <taxon>Gemmataceae</taxon>
        <taxon>Frigoriglobus</taxon>
    </lineage>
</organism>
<accession>A0A6M5YRI2</accession>
<evidence type="ECO:0000313" key="2">
    <source>
        <dbReference type="EMBL" id="QJW96549.1"/>
    </source>
</evidence>
<proteinExistence type="predicted"/>
<evidence type="ECO:0000256" key="1">
    <source>
        <dbReference type="SAM" id="SignalP"/>
    </source>
</evidence>
<protein>
    <submittedName>
        <fullName evidence="2">Uncharacterized protein</fullName>
    </submittedName>
</protein>
<dbReference type="RefSeq" id="WP_171472107.1">
    <property type="nucleotide sequence ID" value="NZ_CP053452.2"/>
</dbReference>
<dbReference type="Proteomes" id="UP000503447">
    <property type="component" value="Chromosome"/>
</dbReference>
<feature type="signal peptide" evidence="1">
    <location>
        <begin position="1"/>
        <end position="27"/>
    </location>
</feature>
<keyword evidence="3" id="KW-1185">Reference proteome</keyword>